<dbReference type="Pfam" id="PF00188">
    <property type="entry name" value="CAP"/>
    <property type="match status" value="1"/>
</dbReference>
<feature type="domain" description="SCP" evidence="1">
    <location>
        <begin position="164"/>
        <end position="265"/>
    </location>
</feature>
<dbReference type="EMBL" id="UYSL01024097">
    <property type="protein sequence ID" value="VDL83072.1"/>
    <property type="molecule type" value="Genomic_DNA"/>
</dbReference>
<evidence type="ECO:0000259" key="1">
    <source>
        <dbReference type="SMART" id="SM00198"/>
    </source>
</evidence>
<dbReference type="InterPro" id="IPR014044">
    <property type="entry name" value="CAP_dom"/>
</dbReference>
<dbReference type="CDD" id="cd05380">
    <property type="entry name" value="CAP_euk"/>
    <property type="match status" value="1"/>
</dbReference>
<reference evidence="4" key="1">
    <citation type="submission" date="2017-02" db="UniProtKB">
        <authorList>
            <consortium name="WormBaseParasite"/>
        </authorList>
    </citation>
    <scope>IDENTIFICATION</scope>
</reference>
<evidence type="ECO:0000313" key="4">
    <source>
        <dbReference type="WBParaSite" id="NBR_0001933701-mRNA-1"/>
    </source>
</evidence>
<dbReference type="WBParaSite" id="NBR_0001933701-mRNA-1">
    <property type="protein sequence ID" value="NBR_0001933701-mRNA-1"/>
    <property type="gene ID" value="NBR_0001933701"/>
</dbReference>
<organism evidence="4">
    <name type="scientific">Nippostrongylus brasiliensis</name>
    <name type="common">Rat hookworm</name>
    <dbReference type="NCBI Taxonomy" id="27835"/>
    <lineage>
        <taxon>Eukaryota</taxon>
        <taxon>Metazoa</taxon>
        <taxon>Ecdysozoa</taxon>
        <taxon>Nematoda</taxon>
        <taxon>Chromadorea</taxon>
        <taxon>Rhabditida</taxon>
        <taxon>Rhabditina</taxon>
        <taxon>Rhabditomorpha</taxon>
        <taxon>Strongyloidea</taxon>
        <taxon>Heligmosomidae</taxon>
        <taxon>Nippostrongylus</taxon>
    </lineage>
</organism>
<dbReference type="SMART" id="SM00198">
    <property type="entry name" value="SCP"/>
    <property type="match status" value="1"/>
</dbReference>
<dbReference type="InterPro" id="IPR001283">
    <property type="entry name" value="CRISP-related"/>
</dbReference>
<sequence>MDASMFTGAADNMKDRRRYSKRIIKVLPICTSTLYESDFICSDKTQENARKEVLNKFNEIRTTVAKGDAESLNGAIPAAGNMYKLIYDCDLEEMATLMISGCPARKPTITRAFNLDWLAKDKTTKDAVETWEKSLSTNPVKWPKNNILPDPATIAYYPYATMVNFNATAVGCANEYCKYDAQNEKANYSCALEGEALTYAKTCPGSGSSQEGKSENFYNGSASDMVQAADKMAWATVNEIGCGVAQCGSVYNVVCRYNPPGNIVGSPVYEIGPPTFQCPPGTQPDARYTGLCA</sequence>
<evidence type="ECO:0000313" key="3">
    <source>
        <dbReference type="Proteomes" id="UP000271162"/>
    </source>
</evidence>
<protein>
    <submittedName>
        <fullName evidence="4">SCP domain-containing protein</fullName>
    </submittedName>
</protein>
<evidence type="ECO:0000313" key="2">
    <source>
        <dbReference type="EMBL" id="VDL83072.1"/>
    </source>
</evidence>
<name>A0A0N4YQ15_NIPBR</name>
<dbReference type="InterPro" id="IPR035940">
    <property type="entry name" value="CAP_sf"/>
</dbReference>
<accession>A0A0N4YQ15</accession>
<reference evidence="2 3" key="2">
    <citation type="submission" date="2018-11" db="EMBL/GenBank/DDBJ databases">
        <authorList>
            <consortium name="Pathogen Informatics"/>
        </authorList>
    </citation>
    <scope>NUCLEOTIDE SEQUENCE [LARGE SCALE GENOMIC DNA]</scope>
</reference>
<gene>
    <name evidence="2" type="ORF">NBR_LOCUS19338</name>
</gene>
<dbReference type="PANTHER" id="PTHR10334">
    <property type="entry name" value="CYSTEINE-RICH SECRETORY PROTEIN-RELATED"/>
    <property type="match status" value="1"/>
</dbReference>
<dbReference type="Proteomes" id="UP000271162">
    <property type="component" value="Unassembled WGS sequence"/>
</dbReference>
<proteinExistence type="predicted"/>
<dbReference type="Gene3D" id="3.40.33.10">
    <property type="entry name" value="CAP"/>
    <property type="match status" value="2"/>
</dbReference>
<dbReference type="AlphaFoldDB" id="A0A0N4YQ15"/>
<dbReference type="STRING" id="27835.A0A0N4YQ15"/>
<keyword evidence="3" id="KW-1185">Reference proteome</keyword>
<dbReference type="SUPFAM" id="SSF55797">
    <property type="entry name" value="PR-1-like"/>
    <property type="match status" value="2"/>
</dbReference>